<dbReference type="AlphaFoldDB" id="A0A6P9A1B0"/>
<keyword evidence="13" id="KW-0832">Ubl conjugation</keyword>
<evidence type="ECO:0000256" key="8">
    <source>
        <dbReference type="ARBA" id="ARBA00022723"/>
    </source>
</evidence>
<dbReference type="GO" id="GO:0005634">
    <property type="term" value="C:nucleus"/>
    <property type="evidence" value="ECO:0007669"/>
    <property type="project" value="UniProtKB-SubCell"/>
</dbReference>
<evidence type="ECO:0000256" key="16">
    <source>
        <dbReference type="ARBA" id="ARBA00044975"/>
    </source>
</evidence>
<reference evidence="22" key="1">
    <citation type="submission" date="2025-08" db="UniProtKB">
        <authorList>
            <consortium name="RefSeq"/>
        </authorList>
    </citation>
    <scope>IDENTIFICATION</scope>
    <source>
        <tissue evidence="22">Total insect</tissue>
    </source>
</reference>
<dbReference type="Pfam" id="PF18439">
    <property type="entry name" value="zf_UBZ"/>
    <property type="match status" value="2"/>
</dbReference>
<dbReference type="PROSITE" id="PS50173">
    <property type="entry name" value="UMUC"/>
    <property type="match status" value="1"/>
</dbReference>
<dbReference type="CTD" id="131889286"/>
<keyword evidence="12" id="KW-0460">Magnesium</keyword>
<keyword evidence="14" id="KW-0234">DNA repair</keyword>
<evidence type="ECO:0000256" key="3">
    <source>
        <dbReference type="ARBA" id="ARBA00004123"/>
    </source>
</evidence>
<evidence type="ECO:0000256" key="9">
    <source>
        <dbReference type="ARBA" id="ARBA00022763"/>
    </source>
</evidence>
<dbReference type="Pfam" id="PF00817">
    <property type="entry name" value="IMS"/>
    <property type="match status" value="1"/>
</dbReference>
<dbReference type="GO" id="GO:0042276">
    <property type="term" value="P:error-prone translesion synthesis"/>
    <property type="evidence" value="ECO:0007669"/>
    <property type="project" value="TreeGrafter"/>
</dbReference>
<accession>A0A6P9A1B0</accession>
<evidence type="ECO:0000256" key="6">
    <source>
        <dbReference type="ARBA" id="ARBA00022679"/>
    </source>
</evidence>
<evidence type="ECO:0000256" key="11">
    <source>
        <dbReference type="ARBA" id="ARBA00022833"/>
    </source>
</evidence>
<dbReference type="SUPFAM" id="SSF56672">
    <property type="entry name" value="DNA/RNA polymerases"/>
    <property type="match status" value="1"/>
</dbReference>
<dbReference type="Proteomes" id="UP000515158">
    <property type="component" value="Unplaced"/>
</dbReference>
<sequence length="799" mass="88334">MSLSTMSDNRVIVLVDMDCFYCQVEVRLNPAHTGKPLAVVQYNAWRGGGIIAVNYEARDKGVKRGMRGDEAKKLCPDIVLCKVAEVRGKADLTKYRDAGREIVDVLQGFSNCVQVASIDESYMDITEAVEDRLLQVLEQDNALCIEKLPSTFVIGFSDDKSNDEDQRVAGVKNWLENLADPTCMRLAVGAMITEEMRAAVYKQTSFRCSAGISYNKPLAKLVCAVHKPNRQTVLPPDKVELFFSTLPLRKMRNLGGKFGTEVVEKLGCQTMGDLAKYSLQELQRCYDEKNGLWLYNIAHGIDHEPVTKRLIAKSIGCSKNFPGRTALAARQKVEHWMRELTTELVVRLTEDQVTNKRRAQHLTVSVSQDSSDGSLATSARSGALPCYNVDRIVALALQLISKTNIGSNPTLSWDPPIKNISLSAGKFTTDCSSQKSSIQSFFKQVTKEEASNSSDTITEHLYKNNSAKISLSAHNEEQNVHKQEPNMKHRSSLDNYFKQNNVCSDNDSSRDMFLDDESPGNISNEFTDQVSEKTEAFPHVDKNSSLDGKVTHSSKRKQQSISSEGVSCPANLESAATHSFFARYILSYKKRKTTEVPIESEPVPSTSKGLAHNIPQHSPSNCDTDSSDSQNANENDDDILEKCVECGKLIPLQEFPEHVDYHSALNLQKELNETLTPPENNVSRVSVVESAHAHSSHGSSSRGEESLPPEADPSSDPPVEKCSYCGKLIPLQEFPEHVDYHSALDLEKELNRAPPPPPAANSNASLVPAKKKKGRTNKQAPSPAKKVQSNSITAFFVPK</sequence>
<feature type="domain" description="UBZ3-type" evidence="20">
    <location>
        <begin position="715"/>
        <end position="749"/>
    </location>
</feature>
<dbReference type="PANTHER" id="PTHR45873">
    <property type="entry name" value="DNA POLYMERASE ETA"/>
    <property type="match status" value="1"/>
</dbReference>
<evidence type="ECO:0000256" key="18">
    <source>
        <dbReference type="SAM" id="MobiDB-lite"/>
    </source>
</evidence>
<dbReference type="SUPFAM" id="SSF100879">
    <property type="entry name" value="Lesion bypass DNA polymerase (Y-family), little finger domain"/>
    <property type="match status" value="1"/>
</dbReference>
<dbReference type="EC" id="2.7.7.7" evidence="5"/>
<evidence type="ECO:0000256" key="15">
    <source>
        <dbReference type="ARBA" id="ARBA00023242"/>
    </source>
</evidence>
<proteinExistence type="inferred from homology"/>
<evidence type="ECO:0000256" key="14">
    <source>
        <dbReference type="ARBA" id="ARBA00023204"/>
    </source>
</evidence>
<keyword evidence="11" id="KW-0862">Zinc</keyword>
<dbReference type="GO" id="GO:0009411">
    <property type="term" value="P:response to UV"/>
    <property type="evidence" value="ECO:0007669"/>
    <property type="project" value="UniProtKB-ARBA"/>
</dbReference>
<comment type="subcellular location">
    <subcellularLocation>
        <location evidence="3">Nucleus</location>
    </subcellularLocation>
</comment>
<dbReference type="PROSITE" id="PS51907">
    <property type="entry name" value="ZF_UBZ3"/>
    <property type="match status" value="2"/>
</dbReference>
<evidence type="ECO:0000256" key="10">
    <source>
        <dbReference type="ARBA" id="ARBA00022771"/>
    </source>
</evidence>
<evidence type="ECO:0000259" key="20">
    <source>
        <dbReference type="PROSITE" id="PS51907"/>
    </source>
</evidence>
<dbReference type="KEGG" id="tpal:117651556"/>
<feature type="compositionally biased region" description="Polar residues" evidence="18">
    <location>
        <begin position="615"/>
        <end position="633"/>
    </location>
</feature>
<feature type="region of interest" description="Disordered" evidence="18">
    <location>
        <begin position="747"/>
        <end position="799"/>
    </location>
</feature>
<dbReference type="Pfam" id="PF21704">
    <property type="entry name" value="POLH-Rev1_HhH"/>
    <property type="match status" value="1"/>
</dbReference>
<dbReference type="InParanoid" id="A0A6P9A1B0"/>
<dbReference type="FunFam" id="1.10.150.20:FF:000014">
    <property type="entry name" value="Polymerase (DNA directed), eta"/>
    <property type="match status" value="1"/>
</dbReference>
<evidence type="ECO:0000256" key="12">
    <source>
        <dbReference type="ARBA" id="ARBA00022842"/>
    </source>
</evidence>
<feature type="region of interest" description="Disordered" evidence="18">
    <location>
        <begin position="593"/>
        <end position="634"/>
    </location>
</feature>
<dbReference type="InterPro" id="IPR043502">
    <property type="entry name" value="DNA/RNA_pol_sf"/>
</dbReference>
<evidence type="ECO:0000256" key="5">
    <source>
        <dbReference type="ARBA" id="ARBA00012417"/>
    </source>
</evidence>
<feature type="domain" description="UBZ3-type" evidence="20">
    <location>
        <begin position="636"/>
        <end position="670"/>
    </location>
</feature>
<keyword evidence="9" id="KW-0227">DNA damage</keyword>
<keyword evidence="6" id="KW-0808">Transferase</keyword>
<dbReference type="PANTHER" id="PTHR45873:SF1">
    <property type="entry name" value="DNA POLYMERASE ETA"/>
    <property type="match status" value="1"/>
</dbReference>
<dbReference type="InterPro" id="IPR041298">
    <property type="entry name" value="UBZ3"/>
</dbReference>
<comment type="similarity">
    <text evidence="4">Belongs to the DNA polymerase type-Y family.</text>
</comment>
<name>A0A6P9A1B0_THRPL</name>
<evidence type="ECO:0000256" key="2">
    <source>
        <dbReference type="ARBA" id="ARBA00001946"/>
    </source>
</evidence>
<dbReference type="Gene3D" id="3.40.1170.60">
    <property type="match status" value="1"/>
</dbReference>
<keyword evidence="10" id="KW-0863">Zinc-finger</keyword>
<dbReference type="InterPro" id="IPR017961">
    <property type="entry name" value="DNA_pol_Y-fam_little_finger"/>
</dbReference>
<feature type="region of interest" description="Disordered" evidence="18">
    <location>
        <begin position="688"/>
        <end position="719"/>
    </location>
</feature>
<evidence type="ECO:0000256" key="4">
    <source>
        <dbReference type="ARBA" id="ARBA00010945"/>
    </source>
</evidence>
<dbReference type="GO" id="GO:0035861">
    <property type="term" value="C:site of double-strand break"/>
    <property type="evidence" value="ECO:0007669"/>
    <property type="project" value="TreeGrafter"/>
</dbReference>
<dbReference type="InterPro" id="IPR052230">
    <property type="entry name" value="DNA_polymerase_eta"/>
</dbReference>
<dbReference type="Gene3D" id="3.30.1490.100">
    <property type="entry name" value="DNA polymerase, Y-family, little finger domain"/>
    <property type="match status" value="1"/>
</dbReference>
<keyword evidence="7" id="KW-0548">Nucleotidyltransferase</keyword>
<keyword evidence="21" id="KW-1185">Reference proteome</keyword>
<evidence type="ECO:0000256" key="13">
    <source>
        <dbReference type="ARBA" id="ARBA00022843"/>
    </source>
</evidence>
<evidence type="ECO:0000256" key="7">
    <source>
        <dbReference type="ARBA" id="ARBA00022695"/>
    </source>
</evidence>
<dbReference type="FunFam" id="3.30.1490.100:FF:000007">
    <property type="entry name" value="DNA polymerase eta"/>
    <property type="match status" value="1"/>
</dbReference>
<evidence type="ECO:0000256" key="17">
    <source>
        <dbReference type="ARBA" id="ARBA00049244"/>
    </source>
</evidence>
<dbReference type="FunFam" id="3.40.1170.60:FF:000003">
    <property type="entry name" value="DNA polymerase eta"/>
    <property type="match status" value="1"/>
</dbReference>
<dbReference type="Gene3D" id="1.10.150.20">
    <property type="entry name" value="5' to 3' exonuclease, C-terminal subdomain"/>
    <property type="match status" value="1"/>
</dbReference>
<feature type="domain" description="UmuC" evidence="19">
    <location>
        <begin position="12"/>
        <end position="255"/>
    </location>
</feature>
<gene>
    <name evidence="22" type="primary">LOC117651556</name>
</gene>
<feature type="region of interest" description="Disordered" evidence="18">
    <location>
        <begin position="535"/>
        <end position="568"/>
    </location>
</feature>
<comment type="cofactor">
    <cofactor evidence="1">
        <name>Mn(2+)</name>
        <dbReference type="ChEBI" id="CHEBI:29035"/>
    </cofactor>
</comment>
<dbReference type="InterPro" id="IPR001126">
    <property type="entry name" value="UmuC"/>
</dbReference>
<dbReference type="GO" id="GO:0003887">
    <property type="term" value="F:DNA-directed DNA polymerase activity"/>
    <property type="evidence" value="ECO:0007669"/>
    <property type="project" value="UniProtKB-EC"/>
</dbReference>
<dbReference type="GO" id="GO:0006281">
    <property type="term" value="P:DNA repair"/>
    <property type="evidence" value="ECO:0007669"/>
    <property type="project" value="UniProtKB-KW"/>
</dbReference>
<dbReference type="Gene3D" id="3.30.70.270">
    <property type="match status" value="1"/>
</dbReference>
<feature type="compositionally biased region" description="Basic and acidic residues" evidence="18">
    <location>
        <begin position="535"/>
        <end position="544"/>
    </location>
</feature>
<comment type="cofactor">
    <cofactor evidence="2">
        <name>Mg(2+)</name>
        <dbReference type="ChEBI" id="CHEBI:18420"/>
    </cofactor>
</comment>
<dbReference type="InterPro" id="IPR043128">
    <property type="entry name" value="Rev_trsase/Diguanyl_cyclase"/>
</dbReference>
<dbReference type="PIRSF" id="PIRSF036603">
    <property type="entry name" value="DPol_eta"/>
    <property type="match status" value="1"/>
</dbReference>
<dbReference type="GO" id="GO:0003684">
    <property type="term" value="F:damaged DNA binding"/>
    <property type="evidence" value="ECO:0007669"/>
    <property type="project" value="InterPro"/>
</dbReference>
<dbReference type="OrthoDB" id="5723at2759"/>
<dbReference type="InterPro" id="IPR036775">
    <property type="entry name" value="DNA_pol_Y-fam_lit_finger_sf"/>
</dbReference>
<dbReference type="Pfam" id="PF11799">
    <property type="entry name" value="IMS_C"/>
    <property type="match status" value="1"/>
</dbReference>
<dbReference type="GeneID" id="117651556"/>
<organism evidence="22">
    <name type="scientific">Thrips palmi</name>
    <name type="common">Melon thrips</name>
    <dbReference type="NCBI Taxonomy" id="161013"/>
    <lineage>
        <taxon>Eukaryota</taxon>
        <taxon>Metazoa</taxon>
        <taxon>Ecdysozoa</taxon>
        <taxon>Arthropoda</taxon>
        <taxon>Hexapoda</taxon>
        <taxon>Insecta</taxon>
        <taxon>Pterygota</taxon>
        <taxon>Neoptera</taxon>
        <taxon>Paraneoptera</taxon>
        <taxon>Thysanoptera</taxon>
        <taxon>Terebrantia</taxon>
        <taxon>Thripoidea</taxon>
        <taxon>Thripidae</taxon>
        <taxon>Thrips</taxon>
    </lineage>
</organism>
<comment type="catalytic activity">
    <reaction evidence="17">
        <text>DNA(n) + a 2'-deoxyribonucleoside 5'-triphosphate = DNA(n+1) + diphosphate</text>
        <dbReference type="Rhea" id="RHEA:22508"/>
        <dbReference type="Rhea" id="RHEA-COMP:17339"/>
        <dbReference type="Rhea" id="RHEA-COMP:17340"/>
        <dbReference type="ChEBI" id="CHEBI:33019"/>
        <dbReference type="ChEBI" id="CHEBI:61560"/>
        <dbReference type="ChEBI" id="CHEBI:173112"/>
        <dbReference type="EC" id="2.7.7.7"/>
    </reaction>
</comment>
<dbReference type="RefSeq" id="XP_034251557.1">
    <property type="nucleotide sequence ID" value="XM_034395666.1"/>
</dbReference>
<evidence type="ECO:0000256" key="1">
    <source>
        <dbReference type="ARBA" id="ARBA00001936"/>
    </source>
</evidence>
<dbReference type="GO" id="GO:0008270">
    <property type="term" value="F:zinc ion binding"/>
    <property type="evidence" value="ECO:0007669"/>
    <property type="project" value="UniProtKB-KW"/>
</dbReference>
<keyword evidence="8" id="KW-0479">Metal-binding</keyword>
<evidence type="ECO:0000313" key="21">
    <source>
        <dbReference type="Proteomes" id="UP000515158"/>
    </source>
</evidence>
<evidence type="ECO:0000259" key="19">
    <source>
        <dbReference type="PROSITE" id="PS50173"/>
    </source>
</evidence>
<evidence type="ECO:0000313" key="22">
    <source>
        <dbReference type="RefSeq" id="XP_034251557.1"/>
    </source>
</evidence>
<protein>
    <recommendedName>
        <fullName evidence="16">DNA polymerase eta</fullName>
        <ecNumber evidence="5">2.7.7.7</ecNumber>
    </recommendedName>
</protein>
<dbReference type="FunCoup" id="A0A6P9A1B0">
    <property type="interactions" value="1544"/>
</dbReference>
<keyword evidence="15" id="KW-0539">Nucleus</keyword>
<dbReference type="GO" id="GO:0005657">
    <property type="term" value="C:replication fork"/>
    <property type="evidence" value="ECO:0007669"/>
    <property type="project" value="TreeGrafter"/>
</dbReference>